<proteinExistence type="predicted"/>
<keyword evidence="6" id="KW-1185">Reference proteome</keyword>
<dbReference type="CDD" id="cd04369">
    <property type="entry name" value="Bromodomain"/>
    <property type="match status" value="2"/>
</dbReference>
<dbReference type="FunFam" id="1.20.920.10:FF:000084">
    <property type="entry name" value="Bromodomain_-__putative"/>
    <property type="match status" value="2"/>
</dbReference>
<dbReference type="AlphaFoldDB" id="A0A640KB93"/>
<evidence type="ECO:0000256" key="2">
    <source>
        <dbReference type="PROSITE-ProRule" id="PRU00035"/>
    </source>
</evidence>
<feature type="region of interest" description="Disordered" evidence="3">
    <location>
        <begin position="305"/>
        <end position="383"/>
    </location>
</feature>
<evidence type="ECO:0000256" key="3">
    <source>
        <dbReference type="SAM" id="MobiDB-lite"/>
    </source>
</evidence>
<dbReference type="Gene3D" id="1.20.920.10">
    <property type="entry name" value="Bromodomain-like"/>
    <property type="match status" value="2"/>
</dbReference>
<name>A0A640KB93_LEITA</name>
<reference evidence="5" key="1">
    <citation type="submission" date="2019-11" db="EMBL/GenBank/DDBJ databases">
        <title>Leishmania tarentolae CDS.</title>
        <authorList>
            <person name="Goto Y."/>
            <person name="Yamagishi J."/>
        </authorList>
    </citation>
    <scope>NUCLEOTIDE SEQUENCE [LARGE SCALE GENOMIC DNA]</scope>
    <source>
        <strain evidence="5">Parrot Tar II</strain>
    </source>
</reference>
<dbReference type="VEuPathDB" id="TriTrypDB:LtaPh_0913000"/>
<dbReference type="SUPFAM" id="SSF47370">
    <property type="entry name" value="Bromodomain"/>
    <property type="match status" value="2"/>
</dbReference>
<feature type="compositionally biased region" description="Polar residues" evidence="3">
    <location>
        <begin position="347"/>
        <end position="360"/>
    </location>
</feature>
<dbReference type="InterPro" id="IPR051831">
    <property type="entry name" value="Bromodomain_contain_prot"/>
</dbReference>
<dbReference type="PANTHER" id="PTHR22881">
    <property type="entry name" value="BROMODOMAIN CONTAINING PROTEIN"/>
    <property type="match status" value="1"/>
</dbReference>
<protein>
    <recommendedName>
        <fullName evidence="4">Bromo domain-containing protein</fullName>
    </recommendedName>
</protein>
<dbReference type="PROSITE" id="PS50014">
    <property type="entry name" value="BROMODOMAIN_2"/>
    <property type="match status" value="1"/>
</dbReference>
<dbReference type="EMBL" id="BLBS01000010">
    <property type="protein sequence ID" value="GET86385.1"/>
    <property type="molecule type" value="Genomic_DNA"/>
</dbReference>
<accession>A0A640KB93</accession>
<sequence>MSASAGKADASATPKLYNEADIAALVRSLDRVEDHHIFAVDVLETYPYLAESYTKVCPRRCDLATAALKALEGAYSYDLRLEALKADISLMASNCVAYNGPTSEYAETAAKFERHALEQIDAFILEHNGGCRVSRLRLPRASASQEHVSANGTAPKKGSAGTSAVSKTAAAALPSTREMAQLVDSLNRREDGGAFSVDVAEAYPDLRESYRKICPDPMNLILMHQRAKEGYYTSDSSTVYGDTVAASLPRLREDIELLVRNCVTFNAKVESWVTLARSFQAFAHRRVDDFILRHVTSLRGTTMGADVYESKGGTSPSAPARIASGSASGEEVGRAGQASPTAAADTVTATSGNLGSSAVAASSRKRERVDEGASASGGRLRPPVPVSRVQVVAETTPQVCPTPLQPSLTIPPLLRRRLTMDHVRHTRLPLRRVGVAVSRNELYPPLISPADVRAPSDSSAAAGGVESTTASTEMVNIDVSSSASHVLKLLRESVVKFFAAQRSGTDFADTFAYSAREEQLYLSVLAVVAETYQRTAAHLLLYETESAELQEWAALRALDRCRDTSQRDTMSADAGDTLAGDLHYLYLVRFLVQWPQLASLCCTTATSLPAPASAATSRGASGAAQSSLRISREQLKIVAQVTHITQEFLQFVEAMEVQQRQ</sequence>
<dbReference type="InterPro" id="IPR036427">
    <property type="entry name" value="Bromodomain-like_sf"/>
</dbReference>
<dbReference type="Proteomes" id="UP000419144">
    <property type="component" value="Unassembled WGS sequence"/>
</dbReference>
<feature type="domain" description="Bromo" evidence="4">
    <location>
        <begin position="187"/>
        <end position="273"/>
    </location>
</feature>
<dbReference type="InterPro" id="IPR001487">
    <property type="entry name" value="Bromodomain"/>
</dbReference>
<feature type="region of interest" description="Disordered" evidence="3">
    <location>
        <begin position="144"/>
        <end position="167"/>
    </location>
</feature>
<dbReference type="PANTHER" id="PTHR22881:SF27">
    <property type="entry name" value="BROMODOMAIN CONTAINING 7_9"/>
    <property type="match status" value="1"/>
</dbReference>
<gene>
    <name evidence="5" type="ORF">LtaPh_0913000</name>
</gene>
<comment type="caution">
    <text evidence="5">The sequence shown here is derived from an EMBL/GenBank/DDBJ whole genome shotgun (WGS) entry which is preliminary data.</text>
</comment>
<evidence type="ECO:0000256" key="1">
    <source>
        <dbReference type="ARBA" id="ARBA00023117"/>
    </source>
</evidence>
<evidence type="ECO:0000259" key="4">
    <source>
        <dbReference type="PROSITE" id="PS50014"/>
    </source>
</evidence>
<evidence type="ECO:0000313" key="5">
    <source>
        <dbReference type="EMBL" id="GET86385.1"/>
    </source>
</evidence>
<evidence type="ECO:0000313" key="6">
    <source>
        <dbReference type="Proteomes" id="UP000419144"/>
    </source>
</evidence>
<organism evidence="5 6">
    <name type="scientific">Leishmania tarentolae</name>
    <name type="common">Sauroleishmania tarentolae</name>
    <dbReference type="NCBI Taxonomy" id="5689"/>
    <lineage>
        <taxon>Eukaryota</taxon>
        <taxon>Discoba</taxon>
        <taxon>Euglenozoa</taxon>
        <taxon>Kinetoplastea</taxon>
        <taxon>Metakinetoplastina</taxon>
        <taxon>Trypanosomatida</taxon>
        <taxon>Trypanosomatidae</taxon>
        <taxon>Leishmaniinae</taxon>
        <taxon>Leishmania</taxon>
        <taxon>lizard Leishmania</taxon>
    </lineage>
</organism>
<keyword evidence="1 2" id="KW-0103">Bromodomain</keyword>
<dbReference type="OrthoDB" id="21449at2759"/>
<dbReference type="Pfam" id="PF00439">
    <property type="entry name" value="Bromodomain"/>
    <property type="match status" value="2"/>
</dbReference>